<name>A0A914DXD5_9BILA</name>
<dbReference type="GO" id="GO:0006629">
    <property type="term" value="P:lipid metabolic process"/>
    <property type="evidence" value="ECO:0007669"/>
    <property type="project" value="InterPro"/>
</dbReference>
<keyword evidence="2" id="KW-0732">Signal</keyword>
<dbReference type="Proteomes" id="UP000887540">
    <property type="component" value="Unplaced"/>
</dbReference>
<dbReference type="WBParaSite" id="ACRNAN_scaffold466.g29680.t1">
    <property type="protein sequence ID" value="ACRNAN_scaffold466.g29680.t1"/>
    <property type="gene ID" value="ACRNAN_scaffold466.g29680"/>
</dbReference>
<comment type="caution">
    <text evidence="1">Lacks conserved residue(s) required for the propagation of feature annotation.</text>
</comment>
<feature type="domain" description="ShKT" evidence="3">
    <location>
        <begin position="247"/>
        <end position="281"/>
    </location>
</feature>
<evidence type="ECO:0000256" key="2">
    <source>
        <dbReference type="SAM" id="SignalP"/>
    </source>
</evidence>
<dbReference type="SMART" id="SM00254">
    <property type="entry name" value="ShKT"/>
    <property type="match status" value="1"/>
</dbReference>
<organism evidence="4 5">
    <name type="scientific">Acrobeloides nanus</name>
    <dbReference type="NCBI Taxonomy" id="290746"/>
    <lineage>
        <taxon>Eukaryota</taxon>
        <taxon>Metazoa</taxon>
        <taxon>Ecdysozoa</taxon>
        <taxon>Nematoda</taxon>
        <taxon>Chromadorea</taxon>
        <taxon>Rhabditida</taxon>
        <taxon>Tylenchina</taxon>
        <taxon>Cephalobomorpha</taxon>
        <taxon>Cephaloboidea</taxon>
        <taxon>Cephalobidae</taxon>
        <taxon>Acrobeloides</taxon>
    </lineage>
</organism>
<dbReference type="Pfam" id="PF01764">
    <property type="entry name" value="Lipase_3"/>
    <property type="match status" value="1"/>
</dbReference>
<evidence type="ECO:0000256" key="1">
    <source>
        <dbReference type="PROSITE-ProRule" id="PRU01005"/>
    </source>
</evidence>
<evidence type="ECO:0000313" key="5">
    <source>
        <dbReference type="WBParaSite" id="ACRNAN_scaffold466.g29680.t1"/>
    </source>
</evidence>
<accession>A0A914DXD5</accession>
<dbReference type="PROSITE" id="PS51670">
    <property type="entry name" value="SHKT"/>
    <property type="match status" value="1"/>
</dbReference>
<dbReference type="Gene3D" id="3.40.50.1820">
    <property type="entry name" value="alpha/beta hydrolase"/>
    <property type="match status" value="1"/>
</dbReference>
<dbReference type="InterPro" id="IPR029058">
    <property type="entry name" value="AB_hydrolase_fold"/>
</dbReference>
<dbReference type="SUPFAM" id="SSF53474">
    <property type="entry name" value="alpha/beta-Hydrolases"/>
    <property type="match status" value="1"/>
</dbReference>
<protein>
    <submittedName>
        <fullName evidence="5">ShKT domain-containing protein</fullName>
    </submittedName>
</protein>
<keyword evidence="1" id="KW-1015">Disulfide bond</keyword>
<sequence>MYWAQIFVLIFLPNFCSSIYEEEYTKKVFDIAASAYSYVDGVVDNIESCANVAFGSDLWAFKKAGSGGTPCYPNGECSYMVVENLSKMTVYVGISTVGNNYDQIEQYLLSNPKMTHFDNKSSHGKVNADFLAYAQANQFFTGILADYLQDDDWTVTFTGHSLGGAVASLIAYGFARLAYNDVQLYTFGEPRVGDYKFSDVFSDFSKSGLVYHQYYFGKNVYEYGRSGCKGGLGTTTTTTVITPTSVCIDIIDDCGLYITHCNQTKYHDILCQNCQKTCKLCGQC</sequence>
<dbReference type="PANTHER" id="PTHR45908:SF5">
    <property type="entry name" value="FUNGAL LIPASE-LIKE DOMAIN-CONTAINING PROTEIN"/>
    <property type="match status" value="1"/>
</dbReference>
<reference evidence="5" key="1">
    <citation type="submission" date="2022-11" db="UniProtKB">
        <authorList>
            <consortium name="WormBaseParasite"/>
        </authorList>
    </citation>
    <scope>IDENTIFICATION</scope>
</reference>
<evidence type="ECO:0000259" key="3">
    <source>
        <dbReference type="PROSITE" id="PS51670"/>
    </source>
</evidence>
<proteinExistence type="predicted"/>
<dbReference type="Pfam" id="PF01549">
    <property type="entry name" value="ShK"/>
    <property type="match status" value="1"/>
</dbReference>
<feature type="signal peptide" evidence="2">
    <location>
        <begin position="1"/>
        <end position="18"/>
    </location>
</feature>
<feature type="disulfide bond" evidence="1">
    <location>
        <begin position="247"/>
        <end position="281"/>
    </location>
</feature>
<dbReference type="InterPro" id="IPR002921">
    <property type="entry name" value="Fungal_lipase-type"/>
</dbReference>
<dbReference type="PANTHER" id="PTHR45908">
    <property type="entry name" value="PROTEIN CBG11750-RELATED"/>
    <property type="match status" value="1"/>
</dbReference>
<evidence type="ECO:0000313" key="4">
    <source>
        <dbReference type="Proteomes" id="UP000887540"/>
    </source>
</evidence>
<dbReference type="InterPro" id="IPR003582">
    <property type="entry name" value="ShKT_dom"/>
</dbReference>
<keyword evidence="4" id="KW-1185">Reference proteome</keyword>
<dbReference type="AlphaFoldDB" id="A0A914DXD5"/>
<feature type="chain" id="PRO_5037804337" evidence="2">
    <location>
        <begin position="19"/>
        <end position="284"/>
    </location>
</feature>